<gene>
    <name evidence="1" type="ORF">SAMN05421594_4767</name>
</gene>
<dbReference type="Proteomes" id="UP000198769">
    <property type="component" value="Unassembled WGS sequence"/>
</dbReference>
<sequence length="280" mass="31532">MKTHLLLKILAFVIFIPSIFFTQIKVERITGDDGKKIIGRNITIDLSVKIDSIEMPVEKGIYKLYIPSLQLKSLVIKKKAIEYEPLKMEKEKEKEKAEVGSENEVVAELVFRNNTQYILYIGVIGEEKIRKYILKSESDWKWTTSFGANAVFLTSRSRFTSVDNVVAQNRDGKMMDLMPSIMFTFMNNQRNFSPGFTGGLGFNFEELSVFAGGALGIGQNIVLSAGVAVHKQNRPNTDYTVGQTIDSSVTSDNLNKSQYRVNPFVGLSFRFDKNPFGAKP</sequence>
<proteinExistence type="predicted"/>
<dbReference type="OrthoDB" id="1241608at2"/>
<evidence type="ECO:0000313" key="2">
    <source>
        <dbReference type="Proteomes" id="UP000198769"/>
    </source>
</evidence>
<organism evidence="1 2">
    <name type="scientific">Chryseobacterium oleae</name>
    <dbReference type="NCBI Taxonomy" id="491207"/>
    <lineage>
        <taxon>Bacteria</taxon>
        <taxon>Pseudomonadati</taxon>
        <taxon>Bacteroidota</taxon>
        <taxon>Flavobacteriia</taxon>
        <taxon>Flavobacteriales</taxon>
        <taxon>Weeksellaceae</taxon>
        <taxon>Chryseobacterium group</taxon>
        <taxon>Chryseobacterium</taxon>
    </lineage>
</organism>
<dbReference type="EMBL" id="FOVD01000011">
    <property type="protein sequence ID" value="SFN92971.1"/>
    <property type="molecule type" value="Genomic_DNA"/>
</dbReference>
<name>A0A1I5D263_CHROL</name>
<protein>
    <submittedName>
        <fullName evidence="1">Uncharacterized protein</fullName>
    </submittedName>
</protein>
<dbReference type="RefSeq" id="WP_090027672.1">
    <property type="nucleotide sequence ID" value="NZ_FOVD01000011.1"/>
</dbReference>
<evidence type="ECO:0000313" key="1">
    <source>
        <dbReference type="EMBL" id="SFN92971.1"/>
    </source>
</evidence>
<reference evidence="2" key="1">
    <citation type="submission" date="2016-10" db="EMBL/GenBank/DDBJ databases">
        <authorList>
            <person name="Varghese N."/>
            <person name="Submissions S."/>
        </authorList>
    </citation>
    <scope>NUCLEOTIDE SEQUENCE [LARGE SCALE GENOMIC DNA]</scope>
    <source>
        <strain evidence="2">DSM 25575</strain>
    </source>
</reference>
<accession>A0A1I5D263</accession>
<dbReference type="AlphaFoldDB" id="A0A1I5D263"/>
<keyword evidence="2" id="KW-1185">Reference proteome</keyword>